<evidence type="ECO:0000313" key="3">
    <source>
        <dbReference type="Proteomes" id="UP000320672"/>
    </source>
</evidence>
<gene>
    <name evidence="2" type="ORF">FF011L_07230</name>
</gene>
<name>A0A517MB22_9BACT</name>
<dbReference type="RefSeq" id="WP_145350151.1">
    <property type="nucleotide sequence ID" value="NZ_CP036262.1"/>
</dbReference>
<reference evidence="2 3" key="1">
    <citation type="submission" date="2019-02" db="EMBL/GenBank/DDBJ databases">
        <title>Deep-cultivation of Planctomycetes and their phenomic and genomic characterization uncovers novel biology.</title>
        <authorList>
            <person name="Wiegand S."/>
            <person name="Jogler M."/>
            <person name="Boedeker C."/>
            <person name="Pinto D."/>
            <person name="Vollmers J."/>
            <person name="Rivas-Marin E."/>
            <person name="Kohn T."/>
            <person name="Peeters S.H."/>
            <person name="Heuer A."/>
            <person name="Rast P."/>
            <person name="Oberbeckmann S."/>
            <person name="Bunk B."/>
            <person name="Jeske O."/>
            <person name="Meyerdierks A."/>
            <person name="Storesund J.E."/>
            <person name="Kallscheuer N."/>
            <person name="Luecker S."/>
            <person name="Lage O.M."/>
            <person name="Pohl T."/>
            <person name="Merkel B.J."/>
            <person name="Hornburger P."/>
            <person name="Mueller R.-W."/>
            <person name="Bruemmer F."/>
            <person name="Labrenz M."/>
            <person name="Spormann A.M."/>
            <person name="Op den Camp H."/>
            <person name="Overmann J."/>
            <person name="Amann R."/>
            <person name="Jetten M.S.M."/>
            <person name="Mascher T."/>
            <person name="Medema M.H."/>
            <person name="Devos D.P."/>
            <person name="Kaster A.-K."/>
            <person name="Ovreas L."/>
            <person name="Rohde M."/>
            <person name="Galperin M.Y."/>
            <person name="Jogler C."/>
        </authorList>
    </citation>
    <scope>NUCLEOTIDE SEQUENCE [LARGE SCALE GENOMIC DNA]</scope>
    <source>
        <strain evidence="2 3">FF011L</strain>
    </source>
</reference>
<evidence type="ECO:0008006" key="4">
    <source>
        <dbReference type="Google" id="ProtNLM"/>
    </source>
</evidence>
<keyword evidence="1" id="KW-0732">Signal</keyword>
<dbReference type="KEGG" id="rml:FF011L_07230"/>
<feature type="chain" id="PRO_5021939926" description="Legionella pneumophila major outer membrane protein" evidence="1">
    <location>
        <begin position="35"/>
        <end position="434"/>
    </location>
</feature>
<dbReference type="OrthoDB" id="271806at2"/>
<keyword evidence="3" id="KW-1185">Reference proteome</keyword>
<dbReference type="EMBL" id="CP036262">
    <property type="protein sequence ID" value="QDS91987.1"/>
    <property type="molecule type" value="Genomic_DNA"/>
</dbReference>
<dbReference type="InterPro" id="IPR007825">
    <property type="entry name" value="Major_OMP_Legionella"/>
</dbReference>
<evidence type="ECO:0000313" key="2">
    <source>
        <dbReference type="EMBL" id="QDS91987.1"/>
    </source>
</evidence>
<evidence type="ECO:0000256" key="1">
    <source>
        <dbReference type="SAM" id="SignalP"/>
    </source>
</evidence>
<proteinExistence type="predicted"/>
<organism evidence="2 3">
    <name type="scientific">Roseimaritima multifibrata</name>
    <dbReference type="NCBI Taxonomy" id="1930274"/>
    <lineage>
        <taxon>Bacteria</taxon>
        <taxon>Pseudomonadati</taxon>
        <taxon>Planctomycetota</taxon>
        <taxon>Planctomycetia</taxon>
        <taxon>Pirellulales</taxon>
        <taxon>Pirellulaceae</taxon>
        <taxon>Roseimaritima</taxon>
    </lineage>
</organism>
<dbReference type="Pfam" id="PF05150">
    <property type="entry name" value="Legionella_OMP"/>
    <property type="match status" value="1"/>
</dbReference>
<dbReference type="AlphaFoldDB" id="A0A517MB22"/>
<protein>
    <recommendedName>
        <fullName evidence="4">Legionella pneumophila major outer membrane protein</fullName>
    </recommendedName>
</protein>
<feature type="signal peptide" evidence="1">
    <location>
        <begin position="1"/>
        <end position="34"/>
    </location>
</feature>
<accession>A0A517MB22</accession>
<dbReference type="Proteomes" id="UP000320672">
    <property type="component" value="Chromosome"/>
</dbReference>
<sequence length="434" mass="45987" precursor="true">MSTGLISKLRNCMAATGLAVLGGLAAANTSGTYAADGYGAQDNDVQSNSAYEDAINRHLNGNDIQQAGAFARSGSAYHPGGYENSCGCEAPVCDGSCGIMENTCGCETIGCDGGCDTGGHGMRKSRRKAAVACQPWWAHRTGGYAEFLYLTPGSSDLIHAIETDGLGGANPAPTGPMGILDMDAEPGYRFGLALAANQCSSLNLAYTRWDGGDTNTLTARPGNIIDSQVIHPSGLTAGAASLQATAAHDMSFQTLDFNYRQIWKRTENSVVNWSAGLRYGNTEQRFVGSQTIAVATGLTTVSTDIDFDGFGITGGLDFERYSCGTGLFLYGKGMGSLMAGEWTANYRQVNQFGGGVIANDFKDFHATPVLEAELGLGWMNHKNNLRLQTGYMMSGWYETVSTRGYIDSVRSNKLVDVGETTTYSGLTARISLLF</sequence>